<evidence type="ECO:0000313" key="2">
    <source>
        <dbReference type="EMBL" id="ANY71052.1"/>
    </source>
</evidence>
<dbReference type="PANTHER" id="PTHR43265:SF1">
    <property type="entry name" value="ESTERASE ESTD"/>
    <property type="match status" value="1"/>
</dbReference>
<gene>
    <name evidence="2" type="ORF">BBD42_28805</name>
</gene>
<dbReference type="PANTHER" id="PTHR43265">
    <property type="entry name" value="ESTERASE ESTD"/>
    <property type="match status" value="1"/>
</dbReference>
<accession>A0A1B2DTL4</accession>
<proteinExistence type="predicted"/>
<name>A0A1B2DTL4_9BACL</name>
<reference evidence="2" key="1">
    <citation type="submission" date="2016-08" db="EMBL/GenBank/DDBJ databases">
        <title>Complete Genome Seqeunce of Paenibacillus sp. BIHB 4019 from tea rhizoplane.</title>
        <authorList>
            <person name="Thakur R."/>
            <person name="Swarnkar M.K."/>
            <person name="Gulati A."/>
        </authorList>
    </citation>
    <scope>NUCLEOTIDE SEQUENCE [LARGE SCALE GENOMIC DNA]</scope>
    <source>
        <strain evidence="2">BIHB4019</strain>
    </source>
</reference>
<dbReference type="EMBL" id="CP016808">
    <property type="protein sequence ID" value="ANY71052.1"/>
    <property type="molecule type" value="Genomic_DNA"/>
</dbReference>
<dbReference type="InterPro" id="IPR029058">
    <property type="entry name" value="AB_hydrolase_fold"/>
</dbReference>
<dbReference type="Pfam" id="PF12146">
    <property type="entry name" value="Hydrolase_4"/>
    <property type="match status" value="1"/>
</dbReference>
<keyword evidence="2" id="KW-0378">Hydrolase</keyword>
<sequence length="334" mass="37249">MKKKMGIVLIVILLIISSSSFYVLQQYSFDIVEQTIQIASPEGQLTGILAMPKHASGKLGLVLFVHGDGPINASHNDGYKPLWERLAAQGYASLSLNKRGIDGSAGNWLDQSIDDRVEEARQALAWARTQPMIDHTRIGVWGASQAGWVIPKLAGEEQLAFSILVSPAINWLSQGQYHTREQMKKDGYSEDDITARLAYEQQVNALLKNNAPYEEYVKTAHQGDMMSQERWAFVSKNFLSDAAGDLAHFRSPVLLLLGEDDIHVDVKETEQVYRENAAPSLLTVAVFPNTEHSMLRTSTANSELKATFISLFAPRKITVSEYMNQIELFIKQLP</sequence>
<evidence type="ECO:0000259" key="1">
    <source>
        <dbReference type="Pfam" id="PF12146"/>
    </source>
</evidence>
<protein>
    <submittedName>
        <fullName evidence="2">Alpha/beta hydrolase</fullName>
    </submittedName>
</protein>
<dbReference type="InterPro" id="IPR022742">
    <property type="entry name" value="Hydrolase_4"/>
</dbReference>
<dbReference type="GO" id="GO:0052689">
    <property type="term" value="F:carboxylic ester hydrolase activity"/>
    <property type="evidence" value="ECO:0007669"/>
    <property type="project" value="TreeGrafter"/>
</dbReference>
<dbReference type="AlphaFoldDB" id="A0A1B2DTL4"/>
<dbReference type="InterPro" id="IPR053145">
    <property type="entry name" value="AB_hydrolase_Est10"/>
</dbReference>
<dbReference type="RefSeq" id="WP_099521861.1">
    <property type="nucleotide sequence ID" value="NZ_CP016808.1"/>
</dbReference>
<dbReference type="SUPFAM" id="SSF53474">
    <property type="entry name" value="alpha/beta-Hydrolases"/>
    <property type="match status" value="1"/>
</dbReference>
<dbReference type="Gene3D" id="3.40.50.1820">
    <property type="entry name" value="alpha/beta hydrolase"/>
    <property type="match status" value="1"/>
</dbReference>
<feature type="domain" description="Serine aminopeptidase S33" evidence="1">
    <location>
        <begin position="60"/>
        <end position="295"/>
    </location>
</feature>
<organism evidence="2">
    <name type="scientific">Paenibacillus sp. BIHB 4019</name>
    <dbReference type="NCBI Taxonomy" id="1870819"/>
    <lineage>
        <taxon>Bacteria</taxon>
        <taxon>Bacillati</taxon>
        <taxon>Bacillota</taxon>
        <taxon>Bacilli</taxon>
        <taxon>Bacillales</taxon>
        <taxon>Paenibacillaceae</taxon>
        <taxon>Paenibacillus</taxon>
    </lineage>
</organism>